<dbReference type="Proteomes" id="UP000692954">
    <property type="component" value="Unassembled WGS sequence"/>
</dbReference>
<dbReference type="AlphaFoldDB" id="A0A8S1R4E9"/>
<accession>A0A8S1R4E9</accession>
<reference evidence="1" key="1">
    <citation type="submission" date="2021-01" db="EMBL/GenBank/DDBJ databases">
        <authorList>
            <consortium name="Genoscope - CEA"/>
            <person name="William W."/>
        </authorList>
    </citation>
    <scope>NUCLEOTIDE SEQUENCE</scope>
</reference>
<evidence type="ECO:0000313" key="1">
    <source>
        <dbReference type="EMBL" id="CAD8122217.1"/>
    </source>
</evidence>
<evidence type="ECO:0000313" key="2">
    <source>
        <dbReference type="Proteomes" id="UP000692954"/>
    </source>
</evidence>
<keyword evidence="2" id="KW-1185">Reference proteome</keyword>
<comment type="caution">
    <text evidence="1">The sequence shown here is derived from an EMBL/GenBank/DDBJ whole genome shotgun (WGS) entry which is preliminary data.</text>
</comment>
<organism evidence="1 2">
    <name type="scientific">Paramecium sonneborni</name>
    <dbReference type="NCBI Taxonomy" id="65129"/>
    <lineage>
        <taxon>Eukaryota</taxon>
        <taxon>Sar</taxon>
        <taxon>Alveolata</taxon>
        <taxon>Ciliophora</taxon>
        <taxon>Intramacronucleata</taxon>
        <taxon>Oligohymenophorea</taxon>
        <taxon>Peniculida</taxon>
        <taxon>Parameciidae</taxon>
        <taxon>Paramecium</taxon>
    </lineage>
</organism>
<gene>
    <name evidence="1" type="ORF">PSON_ATCC_30995.1.T1370038</name>
</gene>
<name>A0A8S1R4E9_9CILI</name>
<protein>
    <submittedName>
        <fullName evidence="1">Uncharacterized protein</fullName>
    </submittedName>
</protein>
<sequence>MNQKELGSIKRKVQQDQICLMVFLLIQNYGRQRISKIILKNKEILTKWLFGYHLEYAGVSIVELVIYELQRLAI</sequence>
<dbReference type="EMBL" id="CAJJDN010000137">
    <property type="protein sequence ID" value="CAD8122217.1"/>
    <property type="molecule type" value="Genomic_DNA"/>
</dbReference>
<proteinExistence type="predicted"/>